<evidence type="ECO:0000259" key="3">
    <source>
        <dbReference type="Pfam" id="PF24883"/>
    </source>
</evidence>
<evidence type="ECO:0000259" key="4">
    <source>
        <dbReference type="Pfam" id="PF25053"/>
    </source>
</evidence>
<dbReference type="SUPFAM" id="SSF52540">
    <property type="entry name" value="P-loop containing nucleoside triphosphate hydrolases"/>
    <property type="match status" value="1"/>
</dbReference>
<dbReference type="AlphaFoldDB" id="A0AA39YEE2"/>
<organism evidence="5 6">
    <name type="scientific">Cercophora newfieldiana</name>
    <dbReference type="NCBI Taxonomy" id="92897"/>
    <lineage>
        <taxon>Eukaryota</taxon>
        <taxon>Fungi</taxon>
        <taxon>Dikarya</taxon>
        <taxon>Ascomycota</taxon>
        <taxon>Pezizomycotina</taxon>
        <taxon>Sordariomycetes</taxon>
        <taxon>Sordariomycetidae</taxon>
        <taxon>Sordariales</taxon>
        <taxon>Lasiosphaeriaceae</taxon>
        <taxon>Cercophora</taxon>
    </lineage>
</organism>
<feature type="region of interest" description="Disordered" evidence="2">
    <location>
        <begin position="61"/>
        <end position="84"/>
    </location>
</feature>
<dbReference type="Pfam" id="PF24883">
    <property type="entry name" value="NPHP3_N"/>
    <property type="match status" value="1"/>
</dbReference>
<accession>A0AA39YEE2</accession>
<protein>
    <recommendedName>
        <fullName evidence="7">NACHT domain-containing protein</fullName>
    </recommendedName>
</protein>
<gene>
    <name evidence="5" type="ORF">B0T16DRAFT_403197</name>
</gene>
<dbReference type="InterPro" id="IPR056693">
    <property type="entry name" value="DUF7791"/>
</dbReference>
<sequence length="1042" mass="116074">MDPLTALALSGNVFQFAQFTAGLLRNTHKIYSSAHGASSTNSHLEDICKTLIEFGESLKTISTSPPRDIEGDVNGGGNDHSSGPEGETIARCVASCAKDCEQLLAIVTKLKAKAGKAPRCWSSFRTALAEVWKSSEIDDLRQRITDQQLELTGLLTAVSARNIKRMDLKLNQLREIGDACKSVSLASDAKLDQLCQALQSTLRSIPHRDPTYTSMEDLCSSVSKLSIDVRQYARETEILVSLNYQELPLRHDKIEAAHAATFGWALRDPGHDSSAAVPRPATSLRRWLSSSNGLFWVSGKPGSGKSTFMKFVADNPATKKHLQLWARDRRLLVVDHYFTIHGTPIQRSLEGLLRSLLYSILAKERALIPKLMPKRCDTQPRPLPPLEPWTQPELESILRAIAKEPELSVNICFFIDGLDEYAGDHLGICQTLRELSLSPFVKVCVSSRPWNVFEDEFGNSEDGKLCIHEISRPDIQRFTISVLSSHPRWRLLDTLRDASGGTSMSLVDDVVEKANGVFLWVSLVTRFLREGLTNDDSLLDLRRRLSAFPSDLEDFFRHILDSVDSFYSNKQASALLIALHAGRPLEVEMYMFHDIEYDNEDYALEEPAELLPLTGEEEDVLFRPVFRRLNGRCKGLLERNGKCIDFLHRTVHDFLRTPAMHSFLTERAEPGFCPSLSLLRCSTAWLRRRAFPTLPLSGSHSDDLTSLFARHIRELLEYAAQSDAQGGVYTSSTAILLDNLEMGLPALVSRGQLPAHMSPPRARSLYRFLVLEAAIVGYSRAKLASAAYVTGPGIFTARSPLSAVLASSSKPYVRWGIRALRKLGYGPNDDYEDGTPWAQFVGDCTPAVISQARTIEQYPPQSPALQRFAMALENGTFLKLLQKGADVEAMTHLASKGSRKCPVWLKLVMAAVQMPSLPKYIEPYCRVMELVISEAKPKLINTTMWNAYHLQTPFPKINTAVGQQVLLRIGRDILSKINHDAEAFAAARKWFSAAFPDRPDLPEFTAVGEKQLSKGRKRKGAGQASEARKHRKIGLGEGRREP</sequence>
<evidence type="ECO:0000313" key="6">
    <source>
        <dbReference type="Proteomes" id="UP001174936"/>
    </source>
</evidence>
<proteinExistence type="predicted"/>
<keyword evidence="1" id="KW-0677">Repeat</keyword>
<evidence type="ECO:0000256" key="1">
    <source>
        <dbReference type="ARBA" id="ARBA00022737"/>
    </source>
</evidence>
<dbReference type="PANTHER" id="PTHR10039:SF5">
    <property type="entry name" value="NACHT DOMAIN-CONTAINING PROTEIN"/>
    <property type="match status" value="1"/>
</dbReference>
<evidence type="ECO:0000256" key="2">
    <source>
        <dbReference type="SAM" id="MobiDB-lite"/>
    </source>
</evidence>
<evidence type="ECO:0008006" key="7">
    <source>
        <dbReference type="Google" id="ProtNLM"/>
    </source>
</evidence>
<reference evidence="5" key="1">
    <citation type="submission" date="2023-06" db="EMBL/GenBank/DDBJ databases">
        <title>Genome-scale phylogeny and comparative genomics of the fungal order Sordariales.</title>
        <authorList>
            <consortium name="Lawrence Berkeley National Laboratory"/>
            <person name="Hensen N."/>
            <person name="Bonometti L."/>
            <person name="Westerberg I."/>
            <person name="Brannstrom I.O."/>
            <person name="Guillou S."/>
            <person name="Cros-Aarteil S."/>
            <person name="Calhoun S."/>
            <person name="Haridas S."/>
            <person name="Kuo A."/>
            <person name="Mondo S."/>
            <person name="Pangilinan J."/>
            <person name="Riley R."/>
            <person name="Labutti K."/>
            <person name="Andreopoulos B."/>
            <person name="Lipzen A."/>
            <person name="Chen C."/>
            <person name="Yanf M."/>
            <person name="Daum C."/>
            <person name="Ng V."/>
            <person name="Clum A."/>
            <person name="Steindorff A."/>
            <person name="Ohm R."/>
            <person name="Martin F."/>
            <person name="Silar P."/>
            <person name="Natvig D."/>
            <person name="Lalanne C."/>
            <person name="Gautier V."/>
            <person name="Ament-Velasquez S.L."/>
            <person name="Kruys A."/>
            <person name="Hutchinson M.I."/>
            <person name="Powell A.J."/>
            <person name="Barry K."/>
            <person name="Miller A.N."/>
            <person name="Grigoriev I.V."/>
            <person name="Debuchy R."/>
            <person name="Gladieux P."/>
            <person name="Thoren M.H."/>
            <person name="Johannesson H."/>
        </authorList>
    </citation>
    <scope>NUCLEOTIDE SEQUENCE</scope>
    <source>
        <strain evidence="5">SMH2532-1</strain>
    </source>
</reference>
<dbReference type="Proteomes" id="UP001174936">
    <property type="component" value="Unassembled WGS sequence"/>
</dbReference>
<dbReference type="InterPro" id="IPR027417">
    <property type="entry name" value="P-loop_NTPase"/>
</dbReference>
<name>A0AA39YEE2_9PEZI</name>
<keyword evidence="6" id="KW-1185">Reference proteome</keyword>
<feature type="region of interest" description="Disordered" evidence="2">
    <location>
        <begin position="999"/>
        <end position="1042"/>
    </location>
</feature>
<dbReference type="Gene3D" id="3.40.50.300">
    <property type="entry name" value="P-loop containing nucleotide triphosphate hydrolases"/>
    <property type="match status" value="1"/>
</dbReference>
<comment type="caution">
    <text evidence="5">The sequence shown here is derived from an EMBL/GenBank/DDBJ whole genome shotgun (WGS) entry which is preliminary data.</text>
</comment>
<feature type="domain" description="Nephrocystin 3-like N-terminal" evidence="3">
    <location>
        <begin position="284"/>
        <end position="448"/>
    </location>
</feature>
<feature type="domain" description="DUF7791" evidence="4">
    <location>
        <begin position="562"/>
        <end position="683"/>
    </location>
</feature>
<evidence type="ECO:0000313" key="5">
    <source>
        <dbReference type="EMBL" id="KAK0651121.1"/>
    </source>
</evidence>
<dbReference type="EMBL" id="JAULSV010000002">
    <property type="protein sequence ID" value="KAK0651121.1"/>
    <property type="molecule type" value="Genomic_DNA"/>
</dbReference>
<dbReference type="InterPro" id="IPR056884">
    <property type="entry name" value="NPHP3-like_N"/>
</dbReference>
<dbReference type="Pfam" id="PF25053">
    <property type="entry name" value="DUF7791"/>
    <property type="match status" value="1"/>
</dbReference>
<dbReference type="PANTHER" id="PTHR10039">
    <property type="entry name" value="AMELOGENIN"/>
    <property type="match status" value="1"/>
</dbReference>